<evidence type="ECO:0000313" key="1">
    <source>
        <dbReference type="EMBL" id="TQM30500.1"/>
    </source>
</evidence>
<protein>
    <submittedName>
        <fullName evidence="1">Uncharacterized protein</fullName>
    </submittedName>
</protein>
<evidence type="ECO:0000313" key="2">
    <source>
        <dbReference type="Proteomes" id="UP000316331"/>
    </source>
</evidence>
<dbReference type="EMBL" id="VFPG01000001">
    <property type="protein sequence ID" value="TQM30500.1"/>
    <property type="molecule type" value="Genomic_DNA"/>
</dbReference>
<organism evidence="1 2">
    <name type="scientific">Nocardia bhagyanarayanae</name>
    <dbReference type="NCBI Taxonomy" id="1215925"/>
    <lineage>
        <taxon>Bacteria</taxon>
        <taxon>Bacillati</taxon>
        <taxon>Actinomycetota</taxon>
        <taxon>Actinomycetes</taxon>
        <taxon>Mycobacteriales</taxon>
        <taxon>Nocardiaceae</taxon>
        <taxon>Nocardia</taxon>
    </lineage>
</organism>
<accession>A0A543F9P2</accession>
<reference evidence="1 2" key="1">
    <citation type="submission" date="2019-06" db="EMBL/GenBank/DDBJ databases">
        <title>Sequencing the genomes of 1000 actinobacteria strains.</title>
        <authorList>
            <person name="Klenk H.-P."/>
        </authorList>
    </citation>
    <scope>NUCLEOTIDE SEQUENCE [LARGE SCALE GENOMIC DNA]</scope>
    <source>
        <strain evidence="1 2">DSM 103495</strain>
    </source>
</reference>
<name>A0A543F9P2_9NOCA</name>
<dbReference type="AlphaFoldDB" id="A0A543F9P2"/>
<comment type="caution">
    <text evidence="1">The sequence shown here is derived from an EMBL/GenBank/DDBJ whole genome shotgun (WGS) entry which is preliminary data.</text>
</comment>
<sequence>MGRDQVALDIVVQDINHAEQHRFGDDADETLLKLCATQPETSLVRGIYRYGETMFNRYQLGLILDQIEGIEARTDAERQAVDLLRRAASIALRANGYLLFIGD</sequence>
<gene>
    <name evidence="1" type="ORF">FB390_2128</name>
</gene>
<keyword evidence="2" id="KW-1185">Reference proteome</keyword>
<proteinExistence type="predicted"/>
<dbReference type="Proteomes" id="UP000316331">
    <property type="component" value="Unassembled WGS sequence"/>
</dbReference>